<reference evidence="3" key="1">
    <citation type="journal article" date="2014" name="Int. J. Syst. Evol. Microbiol.">
        <title>Complete genome sequence of Corynebacterium casei LMG S-19264T (=DSM 44701T), isolated from a smear-ripened cheese.</title>
        <authorList>
            <consortium name="US DOE Joint Genome Institute (JGI-PGF)"/>
            <person name="Walter F."/>
            <person name="Albersmeier A."/>
            <person name="Kalinowski J."/>
            <person name="Ruckert C."/>
        </authorList>
    </citation>
    <scope>NUCLEOTIDE SEQUENCE</scope>
    <source>
        <strain evidence="3">JCM 4714</strain>
    </source>
</reference>
<feature type="binding site" description="from pocket B" evidence="1">
    <location>
        <position position="187"/>
    </location>
    <ligand>
        <name>dTDP-4-dehydro-6-deoxy-alpha-D-glucose</name>
        <dbReference type="ChEBI" id="CHEBI:57649"/>
        <label>2</label>
    </ligand>
</feature>
<feature type="domain" description="dTDP-4-dehydro-6-deoxy-alpha-D-glucopyranose 2,3-dehydratase" evidence="2">
    <location>
        <begin position="37"/>
        <end position="240"/>
    </location>
</feature>
<feature type="binding site" description="from pocket A" evidence="1">
    <location>
        <position position="232"/>
    </location>
    <ligand>
        <name>dTDP-4-dehydro-6-deoxy-alpha-D-glucose</name>
        <dbReference type="ChEBI" id="CHEBI:57649"/>
        <label>1</label>
    </ligand>
</feature>
<sequence>MPQLNATGPRSDTDAVLAARLAASATATGGEAMSDVQFFDWLDERRRKHSQEVRRTTFADLSGWHFTPDTGDLEHHSGRFFAVRGLRVRTDFGPVPQWHQPIIRQPEIGILGVVVREINGVLHCLMQAKTEPGNVNGVQLSPTVQATKSNYTRVHGGSPVPYLDCFREPQARGHRVLADVLQSEQGSWFFCKRNRNMIVEVGPEVEAGEDFCWLTLRQINALLHYENLVNMDARTVLSCLPDWQHGAGRQTPGIHSDTAVRSWITTQQSEREAGAELLPLREVWGRGWYRAEDRISHERGLFFSIVPVDVVSNRREVASWSQPLLEPHGTGVAALLVRRIDGVLHCLMHARAEPGYLDVIELGPTVQCTPENYAHLPPAARPLFLDLIQGARPEQVWFDTVLSEEGGRFLNAQNRYLIIEADDSVPADACADVPDVYQWVTLRQLGELLKYSHYVNMQARTLVAALRTVAGIAPGPTVADIGVPEIGGTAQGRGAGRADHR</sequence>
<gene>
    <name evidence="3" type="ORF">GCM10010339_82630</name>
</gene>
<feature type="binding site" description="from pocket A" evidence="1">
    <location>
        <begin position="405"/>
        <end position="408"/>
    </location>
    <ligand>
        <name>dTDP-4-dehydro-6-deoxy-alpha-D-glucose</name>
        <dbReference type="ChEBI" id="CHEBI:57649"/>
        <label>1</label>
    </ligand>
</feature>
<dbReference type="Proteomes" id="UP000655443">
    <property type="component" value="Unassembled WGS sequence"/>
</dbReference>
<dbReference type="Gene3D" id="3.90.79.40">
    <property type="entry name" value="EvaA sugar 2,3-dehydratase subunit"/>
    <property type="match status" value="2"/>
</dbReference>
<feature type="domain" description="dTDP-4-dehydro-6-deoxy-alpha-D-glucopyranose 2,3-dehydratase" evidence="2">
    <location>
        <begin position="258"/>
        <end position="466"/>
    </location>
</feature>
<evidence type="ECO:0000259" key="2">
    <source>
        <dbReference type="Pfam" id="PF03559"/>
    </source>
</evidence>
<evidence type="ECO:0000313" key="3">
    <source>
        <dbReference type="EMBL" id="GHE13887.1"/>
    </source>
</evidence>
<name>A0A919D8R0_9ACTN</name>
<feature type="binding site" description="from pocket B" evidence="1">
    <location>
        <begin position="372"/>
        <end position="373"/>
    </location>
    <ligand>
        <name>dTDP-4-dehydro-6-deoxy-alpha-D-glucose</name>
        <dbReference type="ChEBI" id="CHEBI:57649"/>
        <label>2</label>
    </ligand>
</feature>
<organism evidence="3 4">
    <name type="scientific">Streptomyces alanosinicus</name>
    <dbReference type="NCBI Taxonomy" id="68171"/>
    <lineage>
        <taxon>Bacteria</taxon>
        <taxon>Bacillati</taxon>
        <taxon>Actinomycetota</taxon>
        <taxon>Actinomycetes</taxon>
        <taxon>Kitasatosporales</taxon>
        <taxon>Streptomycetaceae</taxon>
        <taxon>Streptomyces</taxon>
    </lineage>
</organism>
<dbReference type="Pfam" id="PF03559">
    <property type="entry name" value="Hexose_dehydrat"/>
    <property type="match status" value="2"/>
</dbReference>
<dbReference type="AlphaFoldDB" id="A0A919D8R0"/>
<feature type="binding site" description="from pocket B" evidence="1">
    <location>
        <position position="351"/>
    </location>
    <ligand>
        <name>dTDP-4-dehydro-6-deoxy-alpha-D-glucose</name>
        <dbReference type="ChEBI" id="CHEBI:57649"/>
        <label>2</label>
    </ligand>
</feature>
<dbReference type="EMBL" id="BMVG01000045">
    <property type="protein sequence ID" value="GHE13887.1"/>
    <property type="molecule type" value="Genomic_DNA"/>
</dbReference>
<evidence type="ECO:0000256" key="1">
    <source>
        <dbReference type="PIRSR" id="PIRSR605212-50"/>
    </source>
</evidence>
<accession>A0A919D8R0</accession>
<evidence type="ECO:0000313" key="4">
    <source>
        <dbReference type="Proteomes" id="UP000655443"/>
    </source>
</evidence>
<protein>
    <submittedName>
        <fullName evidence="3">NDP-hexose 2,3-dehydratase</fullName>
    </submittedName>
</protein>
<feature type="binding site" description="from pocket A" evidence="1">
    <location>
        <begin position="147"/>
        <end position="151"/>
    </location>
    <ligand>
        <name>dTDP-4-dehydro-6-deoxy-alpha-D-glucose</name>
        <dbReference type="ChEBI" id="CHEBI:57649"/>
        <label>1</label>
    </ligand>
</feature>
<dbReference type="GO" id="GO:0016829">
    <property type="term" value="F:lyase activity"/>
    <property type="evidence" value="ECO:0007669"/>
    <property type="project" value="InterPro"/>
</dbReference>
<dbReference type="InterPro" id="IPR005212">
    <property type="entry name" value="EvaA-like"/>
</dbReference>
<keyword evidence="4" id="KW-1185">Reference proteome</keyword>
<reference evidence="3" key="2">
    <citation type="submission" date="2020-09" db="EMBL/GenBank/DDBJ databases">
        <authorList>
            <person name="Sun Q."/>
            <person name="Ohkuma M."/>
        </authorList>
    </citation>
    <scope>NUCLEOTIDE SEQUENCE</scope>
    <source>
        <strain evidence="3">JCM 4714</strain>
    </source>
</reference>
<comment type="caution">
    <text evidence="3">The sequence shown here is derived from an EMBL/GenBank/DDBJ whole genome shotgun (WGS) entry which is preliminary data.</text>
</comment>
<dbReference type="RefSeq" id="WP_189958725.1">
    <property type="nucleotide sequence ID" value="NZ_BMVG01000045.1"/>
</dbReference>
<feature type="binding site" description="from pocket B" evidence="1">
    <location>
        <begin position="367"/>
        <end position="369"/>
    </location>
    <ligand>
        <name>dTDP-4-dehydro-6-deoxy-alpha-D-glucose</name>
        <dbReference type="ChEBI" id="CHEBI:57649"/>
        <label>2</label>
    </ligand>
</feature>
<proteinExistence type="predicted"/>
<feature type="binding site" description="from pocket A" evidence="1">
    <location>
        <position position="64"/>
    </location>
    <ligand>
        <name>dTDP-4-dehydro-6-deoxy-alpha-D-glucose</name>
        <dbReference type="ChEBI" id="CHEBI:57649"/>
        <label>1</label>
    </ligand>
</feature>
<dbReference type="InterPro" id="IPR038153">
    <property type="entry name" value="EvaA-like_sf"/>
</dbReference>
<feature type="binding site" description="from pocket B" evidence="1">
    <location>
        <position position="288"/>
    </location>
    <ligand>
        <name>dTDP-4-dehydro-6-deoxy-alpha-D-glucose</name>
        <dbReference type="ChEBI" id="CHEBI:57649"/>
        <label>2</label>
    </ligand>
</feature>